<evidence type="ECO:0000313" key="1">
    <source>
        <dbReference type="EMBL" id="QSI78785.1"/>
    </source>
</evidence>
<dbReference type="RefSeq" id="WP_206256154.1">
    <property type="nucleotide sequence ID" value="NZ_CP071060.1"/>
</dbReference>
<gene>
    <name evidence="1" type="ORF">JY500_09340</name>
</gene>
<keyword evidence="2" id="KW-1185">Reference proteome</keyword>
<evidence type="ECO:0000313" key="2">
    <source>
        <dbReference type="Proteomes" id="UP000663570"/>
    </source>
</evidence>
<protein>
    <submittedName>
        <fullName evidence="1">Uncharacterized protein</fullName>
    </submittedName>
</protein>
<organism evidence="1 2">
    <name type="scientific">Niveibacterium microcysteis</name>
    <dbReference type="NCBI Taxonomy" id="2811415"/>
    <lineage>
        <taxon>Bacteria</taxon>
        <taxon>Pseudomonadati</taxon>
        <taxon>Pseudomonadota</taxon>
        <taxon>Betaproteobacteria</taxon>
        <taxon>Rhodocyclales</taxon>
        <taxon>Rhodocyclaceae</taxon>
        <taxon>Niveibacterium</taxon>
    </lineage>
</organism>
<proteinExistence type="predicted"/>
<name>A0ABX7MAL3_9RHOO</name>
<dbReference type="EMBL" id="CP071060">
    <property type="protein sequence ID" value="QSI78785.1"/>
    <property type="molecule type" value="Genomic_DNA"/>
</dbReference>
<accession>A0ABX7MAL3</accession>
<dbReference type="Proteomes" id="UP000663570">
    <property type="component" value="Chromosome"/>
</dbReference>
<sequence length="265" mass="30580">MKRKNGDVVQERDDWSPKYAIVRIFGNYATSNERDRKLWMGEVQDVLKRGGLASDLDGEWSQNIRLALPKLVMHLHDGPSLMMRRHPVVWAKIATELAWDLISPRFKSKLFDWLCRRGDRCYIGKCGPDGVEAIRSAIEFMVQPMNFDHLIDGQYRWVGAPERGRLRSATAVVGRDRLERLRVALSTLCESDRNARDKFLIRQPSASERPFYCAIRQSDLLMALRDVMPGIDRNLVPGGRKKVKDETLFRALREVVEFSRGRPVK</sequence>
<reference evidence="1 2" key="1">
    <citation type="submission" date="2021-02" db="EMBL/GenBank/DDBJ databases">
        <title>Niveibacterium changnyeongensis HC41.</title>
        <authorList>
            <person name="Kang M."/>
        </authorList>
    </citation>
    <scope>NUCLEOTIDE SEQUENCE [LARGE SCALE GENOMIC DNA]</scope>
    <source>
        <strain evidence="1 2">HC41</strain>
    </source>
</reference>